<dbReference type="InterPro" id="IPR009003">
    <property type="entry name" value="Peptidase_S1_PA"/>
</dbReference>
<evidence type="ECO:0000313" key="2">
    <source>
        <dbReference type="EMBL" id="KAJ8310460.1"/>
    </source>
</evidence>
<organism evidence="2 3">
    <name type="scientific">Tegillarca granosa</name>
    <name type="common">Malaysian cockle</name>
    <name type="synonym">Anadara granosa</name>
    <dbReference type="NCBI Taxonomy" id="220873"/>
    <lineage>
        <taxon>Eukaryota</taxon>
        <taxon>Metazoa</taxon>
        <taxon>Spiralia</taxon>
        <taxon>Lophotrochozoa</taxon>
        <taxon>Mollusca</taxon>
        <taxon>Bivalvia</taxon>
        <taxon>Autobranchia</taxon>
        <taxon>Pteriomorphia</taxon>
        <taxon>Arcoida</taxon>
        <taxon>Arcoidea</taxon>
        <taxon>Arcidae</taxon>
        <taxon>Tegillarca</taxon>
    </lineage>
</organism>
<gene>
    <name evidence="2" type="ORF">KUTeg_012325</name>
</gene>
<feature type="region of interest" description="Disordered" evidence="1">
    <location>
        <begin position="36"/>
        <end position="67"/>
    </location>
</feature>
<proteinExistence type="predicted"/>
<evidence type="ECO:0000313" key="3">
    <source>
        <dbReference type="Proteomes" id="UP001217089"/>
    </source>
</evidence>
<feature type="compositionally biased region" description="Polar residues" evidence="1">
    <location>
        <begin position="36"/>
        <end position="46"/>
    </location>
</feature>
<reference evidence="2 3" key="1">
    <citation type="submission" date="2022-12" db="EMBL/GenBank/DDBJ databases">
        <title>Chromosome-level genome of Tegillarca granosa.</title>
        <authorList>
            <person name="Kim J."/>
        </authorList>
    </citation>
    <scope>NUCLEOTIDE SEQUENCE [LARGE SCALE GENOMIC DNA]</scope>
    <source>
        <strain evidence="2">Teg-2019</strain>
        <tissue evidence="2">Adductor muscle</tissue>
    </source>
</reference>
<name>A0ABQ9EZ63_TEGGR</name>
<dbReference type="SUPFAM" id="SSF50494">
    <property type="entry name" value="Trypsin-like serine proteases"/>
    <property type="match status" value="1"/>
</dbReference>
<accession>A0ABQ9EZ63</accession>
<dbReference type="EMBL" id="JARBDR010000640">
    <property type="protein sequence ID" value="KAJ8310460.1"/>
    <property type="molecule type" value="Genomic_DNA"/>
</dbReference>
<evidence type="ECO:0000256" key="1">
    <source>
        <dbReference type="SAM" id="MobiDB-lite"/>
    </source>
</evidence>
<comment type="caution">
    <text evidence="2">The sequence shown here is derived from an EMBL/GenBank/DDBJ whole genome shotgun (WGS) entry which is preliminary data.</text>
</comment>
<dbReference type="Proteomes" id="UP001217089">
    <property type="component" value="Unassembled WGS sequence"/>
</dbReference>
<protein>
    <recommendedName>
        <fullName evidence="4">Serine protease</fullName>
    </recommendedName>
</protein>
<sequence length="129" mass="13928">MNYLTVSVNNNKAAVARCGNVGEVVDLLKQRANETATTINERNNVPEQAGKKRPSDELQSSDDGGCTVAKFRKENDDTRSVCNTDALSAVNRSVGKITSPVTVGTGFRVGSKYILTCWHVVKKIITGNI</sequence>
<keyword evidence="3" id="KW-1185">Reference proteome</keyword>
<evidence type="ECO:0008006" key="4">
    <source>
        <dbReference type="Google" id="ProtNLM"/>
    </source>
</evidence>